<evidence type="ECO:0000313" key="1">
    <source>
        <dbReference type="EMBL" id="GAA0668190.1"/>
    </source>
</evidence>
<dbReference type="Proteomes" id="UP001500724">
    <property type="component" value="Unassembled WGS sequence"/>
</dbReference>
<proteinExistence type="predicted"/>
<comment type="caution">
    <text evidence="1">The sequence shown here is derived from an EMBL/GenBank/DDBJ whole genome shotgun (WGS) entry which is preliminary data.</text>
</comment>
<reference evidence="2" key="1">
    <citation type="journal article" date="2019" name="Int. J. Syst. Evol. Microbiol.">
        <title>The Global Catalogue of Microorganisms (GCM) 10K type strain sequencing project: providing services to taxonomists for standard genome sequencing and annotation.</title>
        <authorList>
            <consortium name="The Broad Institute Genomics Platform"/>
            <consortium name="The Broad Institute Genome Sequencing Center for Infectious Disease"/>
            <person name="Wu L."/>
            <person name="Ma J."/>
        </authorList>
    </citation>
    <scope>NUCLEOTIDE SEQUENCE [LARGE SCALE GENOMIC DNA]</scope>
    <source>
        <strain evidence="2">JCM 10367</strain>
    </source>
</reference>
<name>A0ABP3SZC8_9ACTN</name>
<sequence length="67" mass="7310">MLTEVIYIWMHIREDPVLSVSAGDGVLGHLIDGAPGRIRTCAHGSGEHAQDMCECAADLRRRPLKIA</sequence>
<gene>
    <name evidence="1" type="ORF">GCM10009535_55050</name>
</gene>
<keyword evidence="2" id="KW-1185">Reference proteome</keyword>
<evidence type="ECO:0000313" key="2">
    <source>
        <dbReference type="Proteomes" id="UP001500724"/>
    </source>
</evidence>
<dbReference type="EMBL" id="BAAAGU010000079">
    <property type="protein sequence ID" value="GAA0668190.1"/>
    <property type="molecule type" value="Genomic_DNA"/>
</dbReference>
<protein>
    <submittedName>
        <fullName evidence="1">Uncharacterized protein</fullName>
    </submittedName>
</protein>
<accession>A0ABP3SZC8</accession>
<organism evidence="1 2">
    <name type="scientific">Streptomyces thermocarboxydovorans</name>
    <dbReference type="NCBI Taxonomy" id="59298"/>
    <lineage>
        <taxon>Bacteria</taxon>
        <taxon>Bacillati</taxon>
        <taxon>Actinomycetota</taxon>
        <taxon>Actinomycetes</taxon>
        <taxon>Kitasatosporales</taxon>
        <taxon>Streptomycetaceae</taxon>
        <taxon>Streptomyces</taxon>
    </lineage>
</organism>